<evidence type="ECO:0000256" key="3">
    <source>
        <dbReference type="ARBA" id="ARBA00004141"/>
    </source>
</evidence>
<dbReference type="PANTHER" id="PTHR45627">
    <property type="entry name" value="ADENYLATE CYCLASE TYPE 1"/>
    <property type="match status" value="1"/>
</dbReference>
<dbReference type="GO" id="GO:0005524">
    <property type="term" value="F:ATP binding"/>
    <property type="evidence" value="ECO:0007669"/>
    <property type="project" value="UniProtKB-KW"/>
</dbReference>
<evidence type="ECO:0000256" key="1">
    <source>
        <dbReference type="ARBA" id="ARBA00001593"/>
    </source>
</evidence>
<evidence type="ECO:0000256" key="5">
    <source>
        <dbReference type="ARBA" id="ARBA00022692"/>
    </source>
</evidence>
<evidence type="ECO:0000256" key="12">
    <source>
        <dbReference type="ARBA" id="ARBA00023239"/>
    </source>
</evidence>
<evidence type="ECO:0000256" key="11">
    <source>
        <dbReference type="ARBA" id="ARBA00023136"/>
    </source>
</evidence>
<evidence type="ECO:0000313" key="15">
    <source>
        <dbReference type="EMBL" id="NWI63314.1"/>
    </source>
</evidence>
<reference evidence="15" key="1">
    <citation type="submission" date="2019-10" db="EMBL/GenBank/DDBJ databases">
        <title>Bird 10,000 Genomes (B10K) Project - Family phase.</title>
        <authorList>
            <person name="Zhang G."/>
        </authorList>
    </citation>
    <scope>NUCLEOTIDE SEQUENCE</scope>
    <source>
        <strain evidence="15">B10K-DU-002-69</strain>
        <tissue evidence="15">Muscle</tissue>
    </source>
</reference>
<organism evidence="15 16">
    <name type="scientific">Todus mexicanus</name>
    <name type="common">Puerto Rican tody</name>
    <dbReference type="NCBI Taxonomy" id="135184"/>
    <lineage>
        <taxon>Eukaryota</taxon>
        <taxon>Metazoa</taxon>
        <taxon>Chordata</taxon>
        <taxon>Craniata</taxon>
        <taxon>Vertebrata</taxon>
        <taxon>Euteleostomi</taxon>
        <taxon>Archelosauria</taxon>
        <taxon>Archosauria</taxon>
        <taxon>Dinosauria</taxon>
        <taxon>Saurischia</taxon>
        <taxon>Theropoda</taxon>
        <taxon>Coelurosauria</taxon>
        <taxon>Aves</taxon>
        <taxon>Neognathae</taxon>
        <taxon>Neoaves</taxon>
        <taxon>Telluraves</taxon>
        <taxon>Coraciimorphae</taxon>
        <taxon>Coraciiformes</taxon>
        <taxon>Todidae</taxon>
        <taxon>Todus</taxon>
    </lineage>
</organism>
<proteinExistence type="predicted"/>
<dbReference type="OrthoDB" id="10261550at2759"/>
<evidence type="ECO:0000256" key="6">
    <source>
        <dbReference type="ARBA" id="ARBA00022723"/>
    </source>
</evidence>
<evidence type="ECO:0000256" key="13">
    <source>
        <dbReference type="SAM" id="Phobius"/>
    </source>
</evidence>
<comment type="caution">
    <text evidence="15">The sequence shown here is derived from an EMBL/GenBank/DDBJ whole genome shotgun (WGS) entry which is preliminary data.</text>
</comment>
<feature type="non-terminal residue" evidence="15">
    <location>
        <position position="411"/>
    </location>
</feature>
<keyword evidence="5 13" id="KW-0812">Transmembrane</keyword>
<keyword evidence="16" id="KW-1185">Reference proteome</keyword>
<feature type="transmembrane region" description="Helical" evidence="13">
    <location>
        <begin position="214"/>
        <end position="232"/>
    </location>
</feature>
<evidence type="ECO:0000256" key="7">
    <source>
        <dbReference type="ARBA" id="ARBA00022741"/>
    </source>
</evidence>
<evidence type="ECO:0000313" key="16">
    <source>
        <dbReference type="Proteomes" id="UP000660247"/>
    </source>
</evidence>
<dbReference type="Pfam" id="PF06327">
    <property type="entry name" value="Adcy_cons_dom"/>
    <property type="match status" value="1"/>
</dbReference>
<keyword evidence="10 13" id="KW-1133">Transmembrane helix</keyword>
<dbReference type="GO" id="GO:0006171">
    <property type="term" value="P:cAMP biosynthetic process"/>
    <property type="evidence" value="ECO:0007669"/>
    <property type="project" value="InterPro"/>
</dbReference>
<dbReference type="Pfam" id="PF00211">
    <property type="entry name" value="Guanylate_cyc"/>
    <property type="match status" value="1"/>
</dbReference>
<dbReference type="EC" id="4.6.1.1" evidence="4"/>
<comment type="subcellular location">
    <subcellularLocation>
        <location evidence="3">Membrane</location>
        <topology evidence="3">Multi-pass membrane protein</topology>
    </subcellularLocation>
</comment>
<feature type="transmembrane region" description="Helical" evidence="13">
    <location>
        <begin position="142"/>
        <end position="161"/>
    </location>
</feature>
<dbReference type="InterPro" id="IPR001054">
    <property type="entry name" value="A/G_cyclase"/>
</dbReference>
<evidence type="ECO:0000256" key="4">
    <source>
        <dbReference type="ARBA" id="ARBA00012201"/>
    </source>
</evidence>
<gene>
    <name evidence="15" type="primary">Adcy6</name>
    <name evidence="15" type="ORF">TODMEX_R03274</name>
</gene>
<dbReference type="GO" id="GO:0007189">
    <property type="term" value="P:adenylate cyclase-activating G protein-coupled receptor signaling pathway"/>
    <property type="evidence" value="ECO:0007669"/>
    <property type="project" value="TreeGrafter"/>
</dbReference>
<dbReference type="SUPFAM" id="SSF55073">
    <property type="entry name" value="Nucleotide cyclase"/>
    <property type="match status" value="1"/>
</dbReference>
<evidence type="ECO:0000256" key="8">
    <source>
        <dbReference type="ARBA" id="ARBA00022840"/>
    </source>
</evidence>
<evidence type="ECO:0000256" key="10">
    <source>
        <dbReference type="ARBA" id="ARBA00022989"/>
    </source>
</evidence>
<comment type="cofactor">
    <cofactor evidence="2">
        <name>Mn(2+)</name>
        <dbReference type="ChEBI" id="CHEBI:29035"/>
    </cofactor>
</comment>
<keyword evidence="6" id="KW-0479">Metal-binding</keyword>
<dbReference type="InterPro" id="IPR009398">
    <property type="entry name" value="Adcy_conserved_dom"/>
</dbReference>
<evidence type="ECO:0000259" key="14">
    <source>
        <dbReference type="PROSITE" id="PS50125"/>
    </source>
</evidence>
<keyword evidence="11 13" id="KW-0472">Membrane</keyword>
<evidence type="ECO:0000256" key="9">
    <source>
        <dbReference type="ARBA" id="ARBA00022842"/>
    </source>
</evidence>
<dbReference type="GO" id="GO:0004016">
    <property type="term" value="F:adenylate cyclase activity"/>
    <property type="evidence" value="ECO:0007669"/>
    <property type="project" value="UniProtKB-EC"/>
</dbReference>
<dbReference type="PANTHER" id="PTHR45627:SF11">
    <property type="entry name" value="ADENYLATE CYCLASE TYPE 6"/>
    <property type="match status" value="1"/>
</dbReference>
<dbReference type="GO" id="GO:0035556">
    <property type="term" value="P:intracellular signal transduction"/>
    <property type="evidence" value="ECO:0007669"/>
    <property type="project" value="InterPro"/>
</dbReference>
<keyword evidence="12" id="KW-0456">Lyase</keyword>
<feature type="non-terminal residue" evidence="15">
    <location>
        <position position="1"/>
    </location>
</feature>
<dbReference type="InterPro" id="IPR029787">
    <property type="entry name" value="Nucleotide_cyclase"/>
</dbReference>
<comment type="catalytic activity">
    <reaction evidence="1">
        <text>ATP = 3',5'-cyclic AMP + diphosphate</text>
        <dbReference type="Rhea" id="RHEA:15389"/>
        <dbReference type="ChEBI" id="CHEBI:30616"/>
        <dbReference type="ChEBI" id="CHEBI:33019"/>
        <dbReference type="ChEBI" id="CHEBI:58165"/>
        <dbReference type="EC" id="4.6.1.1"/>
    </reaction>
</comment>
<protein>
    <recommendedName>
        <fullName evidence="4">adenylate cyclase</fullName>
        <ecNumber evidence="4">4.6.1.1</ecNumber>
    </recommendedName>
</protein>
<name>A0A851D595_TODME</name>
<keyword evidence="7" id="KW-0547">Nucleotide-binding</keyword>
<feature type="domain" description="Guanylate cyclase" evidence="14">
    <location>
        <begin position="367"/>
        <end position="411"/>
    </location>
</feature>
<dbReference type="GO" id="GO:0046872">
    <property type="term" value="F:metal ion binding"/>
    <property type="evidence" value="ECO:0007669"/>
    <property type="project" value="UniProtKB-KW"/>
</dbReference>
<accession>A0A851D595</accession>
<dbReference type="GO" id="GO:0005886">
    <property type="term" value="C:plasma membrane"/>
    <property type="evidence" value="ECO:0007669"/>
    <property type="project" value="InterPro"/>
</dbReference>
<evidence type="ECO:0000256" key="2">
    <source>
        <dbReference type="ARBA" id="ARBA00001936"/>
    </source>
</evidence>
<keyword evidence="8" id="KW-0067">ATP-binding</keyword>
<keyword evidence="9" id="KW-0460">Magnesium</keyword>
<sequence length="411" mass="45309">AQEALNPEDEVDEFLSRAIDARSIDQLRKDHVKKFLLTFQTPELEKKVGGPLVPFHPIPFIPSSLLHPIPSHLLHPIPSPSSHPIPSIPFIPSHLLHPIPSPSSHPPFLPSHPSPGLFSIMLFPTALQRLSRAIVQSRTRSTGIGVFTVLLVFVAAFVNMFGCSRVALRDCAARELNVTPEAVGPCQLRALNVSLGSPAGPCHRDGSGCDFPEYFSYSVVLSLLACSVFLHISSIGKLLLMVAIEATYLVLVEGPQAALFDNADLLVWGNWWGGQEQERPLVVCGCRFGGPWGGFLGEDPFVGCILRVWVQVWGLGDATGEKEEMEELQAYNRRLLHNILPKDVAAHFLARERRNDELYYQSCECVAVMFASISNFSEFYVELEANNEGVECLRLLNEIIADFDEVPGPGD</sequence>
<dbReference type="FunFam" id="3.30.70.1230:FF:000082">
    <property type="entry name" value="Adenylate cyclase type 6"/>
    <property type="match status" value="1"/>
</dbReference>
<dbReference type="EMBL" id="WEIS01014503">
    <property type="protein sequence ID" value="NWI63314.1"/>
    <property type="molecule type" value="Genomic_DNA"/>
</dbReference>
<dbReference type="AlphaFoldDB" id="A0A851D595"/>
<dbReference type="Gene3D" id="3.30.70.1230">
    <property type="entry name" value="Nucleotide cyclase"/>
    <property type="match status" value="1"/>
</dbReference>
<dbReference type="Proteomes" id="UP000660247">
    <property type="component" value="Unassembled WGS sequence"/>
</dbReference>
<dbReference type="PROSITE" id="PS50125">
    <property type="entry name" value="GUANYLATE_CYCLASE_2"/>
    <property type="match status" value="1"/>
</dbReference>